<dbReference type="Gene3D" id="3.40.50.10770">
    <property type="entry name" value="Hypothetical protein VC1899 like domain (Restriction endonuclease-like)"/>
    <property type="match status" value="1"/>
</dbReference>
<comment type="caution">
    <text evidence="1">The sequence shown here is derived from an EMBL/GenBank/DDBJ whole genome shotgun (WGS) entry which is preliminary data.</text>
</comment>
<evidence type="ECO:0000313" key="2">
    <source>
        <dbReference type="Proteomes" id="UP001204798"/>
    </source>
</evidence>
<gene>
    <name evidence="1" type="ORF">M2350_001153</name>
</gene>
<accession>A0ABT2ELD0</accession>
<dbReference type="Proteomes" id="UP001204798">
    <property type="component" value="Unassembled WGS sequence"/>
</dbReference>
<evidence type="ECO:0000313" key="1">
    <source>
        <dbReference type="EMBL" id="MCS3918753.1"/>
    </source>
</evidence>
<name>A0ABT2ELD0_9BACT</name>
<dbReference type="EMBL" id="JANUCP010000002">
    <property type="protein sequence ID" value="MCS3918753.1"/>
    <property type="molecule type" value="Genomic_DNA"/>
</dbReference>
<sequence length="426" mass="47860">MAEWALVLTVGTTPDPLKKAVEEAKTEAEKENASLTVWLLYGRPMPDQHPDPFQVAADVRQHAENLGLKVQPCEISEPEDLDVCLREMRSLLQRLSIADKVIVNYTGGTKAMSAAIVHAALKTSFAGELELHYVGGAIRDKNGRVIRDAMEIRRAAQTATQERMEQALDLMKGHRYELAAYLAEGLPERGRSGFLKSASKALLLWDNFAYEEAATILRGLNQQAQTLVDDPKLGRLAETVRRLVSEVTTHILATVQAFRRWELGNEVPILPEGVQLLCADILENASRHLQRREWNEAVLRSYRALEAAVQGALALSGINPWRFELNKLSEERQQKVQVLLGYTPKELTLYSGILTLQAVGGIQIGDEEQKWLQDVLQTRNRSILEHGYRACGQEDAERVFRYAERIATLALKRDLKPLREKVSLQV</sequence>
<dbReference type="RefSeq" id="WP_259094788.1">
    <property type="nucleotide sequence ID" value="NZ_CP130454.1"/>
</dbReference>
<dbReference type="InterPro" id="IPR014082">
    <property type="entry name" value="CRISPR-assoc_prot_Cas02710"/>
</dbReference>
<reference evidence="1 2" key="1">
    <citation type="submission" date="2022-08" db="EMBL/GenBank/DDBJ databases">
        <title>Bacterial and archaeal communities from various locations to study Microbial Dark Matter (Phase II).</title>
        <authorList>
            <person name="Stepanauskas R."/>
        </authorList>
    </citation>
    <scope>NUCLEOTIDE SEQUENCE [LARGE SCALE GENOMIC DNA]</scope>
    <source>
        <strain evidence="1 2">PD1</strain>
    </source>
</reference>
<proteinExistence type="predicted"/>
<keyword evidence="2" id="KW-1185">Reference proteome</keyword>
<dbReference type="Pfam" id="PF09670">
    <property type="entry name" value="Cas_Cas02710"/>
    <property type="match status" value="1"/>
</dbReference>
<organism evidence="1 2">
    <name type="scientific">Candidatus Fervidibacter sacchari</name>
    <dbReference type="NCBI Taxonomy" id="1448929"/>
    <lineage>
        <taxon>Bacteria</taxon>
        <taxon>Candidatus Fervidibacterota</taxon>
        <taxon>Candidatus Fervidibacter</taxon>
    </lineage>
</organism>
<protein>
    <submittedName>
        <fullName evidence="1">CRISPR-associated protein (TIGR02710 family)</fullName>
    </submittedName>
</protein>
<dbReference type="NCBIfam" id="TIGR02710">
    <property type="entry name" value="TIGR02710 family CRISPR-associated CARF protein"/>
    <property type="match status" value="1"/>
</dbReference>